<reference evidence="1" key="1">
    <citation type="submission" date="2022-07" db="EMBL/GenBank/DDBJ databases">
        <authorList>
            <person name="Trinca V."/>
            <person name="Uliana J.V.C."/>
            <person name="Torres T.T."/>
            <person name="Ward R.J."/>
            <person name="Monesi N."/>
        </authorList>
    </citation>
    <scope>NUCLEOTIDE SEQUENCE</scope>
    <source>
        <strain evidence="1">HSMRA1968</strain>
        <tissue evidence="1">Whole embryos</tissue>
    </source>
</reference>
<keyword evidence="2" id="KW-1185">Reference proteome</keyword>
<name>A0A9Q0S2W7_9DIPT</name>
<dbReference type="AlphaFoldDB" id="A0A9Q0S2W7"/>
<dbReference type="EMBL" id="WJQU01000002">
    <property type="protein sequence ID" value="KAJ6642659.1"/>
    <property type="molecule type" value="Genomic_DNA"/>
</dbReference>
<sequence>MAGHIRNICSDFTSSLFGSRHQPCCAGSA</sequence>
<proteinExistence type="predicted"/>
<accession>A0A9Q0S2W7</accession>
<organism evidence="1 2">
    <name type="scientific">Pseudolycoriella hygida</name>
    <dbReference type="NCBI Taxonomy" id="35572"/>
    <lineage>
        <taxon>Eukaryota</taxon>
        <taxon>Metazoa</taxon>
        <taxon>Ecdysozoa</taxon>
        <taxon>Arthropoda</taxon>
        <taxon>Hexapoda</taxon>
        <taxon>Insecta</taxon>
        <taxon>Pterygota</taxon>
        <taxon>Neoptera</taxon>
        <taxon>Endopterygota</taxon>
        <taxon>Diptera</taxon>
        <taxon>Nematocera</taxon>
        <taxon>Sciaroidea</taxon>
        <taxon>Sciaridae</taxon>
        <taxon>Pseudolycoriella</taxon>
    </lineage>
</organism>
<dbReference type="Proteomes" id="UP001151699">
    <property type="component" value="Chromosome B"/>
</dbReference>
<protein>
    <submittedName>
        <fullName evidence="1">Uncharacterized protein</fullName>
    </submittedName>
</protein>
<evidence type="ECO:0000313" key="1">
    <source>
        <dbReference type="EMBL" id="KAJ6642659.1"/>
    </source>
</evidence>
<evidence type="ECO:0000313" key="2">
    <source>
        <dbReference type="Proteomes" id="UP001151699"/>
    </source>
</evidence>
<comment type="caution">
    <text evidence="1">The sequence shown here is derived from an EMBL/GenBank/DDBJ whole genome shotgun (WGS) entry which is preliminary data.</text>
</comment>
<gene>
    <name evidence="1" type="ORF">Bhyg_07612</name>
</gene>